<evidence type="ECO:0000313" key="1">
    <source>
        <dbReference type="EMBL" id="GJJ15917.1"/>
    </source>
</evidence>
<gene>
    <name evidence="1" type="ORF">Clacol_010196</name>
</gene>
<sequence>MSDYTRNLTFHVNDLGSEGALVLLFEAPYGAEGGFPIAWKVIPFQAGGYYEVPVTYNNKPRFGRPQVAQDIVSDAVGVNLNPNERTDLTENNGLFQFSVPQFVSGIGGAIQCRNLTNAVQEIGIDSCTGIDQSFSGFDSGSWTSNITFYWDGVGSGSTISAQFKPVLKAYVTTDYKQNAIIRRPIEFPVIWQQDLSTLPTNSSFTFSRDPGTGDYTLVRDDN</sequence>
<dbReference type="Proteomes" id="UP001050691">
    <property type="component" value="Unassembled WGS sequence"/>
</dbReference>
<reference evidence="1" key="1">
    <citation type="submission" date="2021-10" db="EMBL/GenBank/DDBJ databases">
        <title>De novo Genome Assembly of Clathrus columnatus (Basidiomycota, Fungi) Using Illumina and Nanopore Sequence Data.</title>
        <authorList>
            <person name="Ogiso-Tanaka E."/>
            <person name="Itagaki H."/>
            <person name="Hosoya T."/>
            <person name="Hosaka K."/>
        </authorList>
    </citation>
    <scope>NUCLEOTIDE SEQUENCE</scope>
    <source>
        <strain evidence="1">MO-923</strain>
    </source>
</reference>
<dbReference type="AlphaFoldDB" id="A0AAV5AML0"/>
<accession>A0AAV5AML0</accession>
<dbReference type="EMBL" id="BPWL01000011">
    <property type="protein sequence ID" value="GJJ15917.1"/>
    <property type="molecule type" value="Genomic_DNA"/>
</dbReference>
<organism evidence="1 2">
    <name type="scientific">Clathrus columnatus</name>
    <dbReference type="NCBI Taxonomy" id="1419009"/>
    <lineage>
        <taxon>Eukaryota</taxon>
        <taxon>Fungi</taxon>
        <taxon>Dikarya</taxon>
        <taxon>Basidiomycota</taxon>
        <taxon>Agaricomycotina</taxon>
        <taxon>Agaricomycetes</taxon>
        <taxon>Phallomycetidae</taxon>
        <taxon>Phallales</taxon>
        <taxon>Clathraceae</taxon>
        <taxon>Clathrus</taxon>
    </lineage>
</organism>
<protein>
    <submittedName>
        <fullName evidence="1">Uncharacterized protein</fullName>
    </submittedName>
</protein>
<evidence type="ECO:0000313" key="2">
    <source>
        <dbReference type="Proteomes" id="UP001050691"/>
    </source>
</evidence>
<name>A0AAV5AML0_9AGAM</name>
<keyword evidence="2" id="KW-1185">Reference proteome</keyword>
<proteinExistence type="predicted"/>
<comment type="caution">
    <text evidence="1">The sequence shown here is derived from an EMBL/GenBank/DDBJ whole genome shotgun (WGS) entry which is preliminary data.</text>
</comment>